<evidence type="ECO:0000313" key="1">
    <source>
        <dbReference type="EMBL" id="KKK59081.1"/>
    </source>
</evidence>
<feature type="non-terminal residue" evidence="1">
    <location>
        <position position="1"/>
    </location>
</feature>
<name>A0A0F8ZGE3_9ZZZZ</name>
<accession>A0A0F8ZGE3</accession>
<gene>
    <name evidence="1" type="ORF">LCGC14_3037980</name>
</gene>
<comment type="caution">
    <text evidence="1">The sequence shown here is derived from an EMBL/GenBank/DDBJ whole genome shotgun (WGS) entry which is preliminary data.</text>
</comment>
<reference evidence="1" key="1">
    <citation type="journal article" date="2015" name="Nature">
        <title>Complex archaea that bridge the gap between prokaryotes and eukaryotes.</title>
        <authorList>
            <person name="Spang A."/>
            <person name="Saw J.H."/>
            <person name="Jorgensen S.L."/>
            <person name="Zaremba-Niedzwiedzka K."/>
            <person name="Martijn J."/>
            <person name="Lind A.E."/>
            <person name="van Eijk R."/>
            <person name="Schleper C."/>
            <person name="Guy L."/>
            <person name="Ettema T.J."/>
        </authorList>
    </citation>
    <scope>NUCLEOTIDE SEQUENCE</scope>
</reference>
<organism evidence="1">
    <name type="scientific">marine sediment metagenome</name>
    <dbReference type="NCBI Taxonomy" id="412755"/>
    <lineage>
        <taxon>unclassified sequences</taxon>
        <taxon>metagenomes</taxon>
        <taxon>ecological metagenomes</taxon>
    </lineage>
</organism>
<protein>
    <submittedName>
        <fullName evidence="1">Uncharacterized protein</fullName>
    </submittedName>
</protein>
<dbReference type="EMBL" id="LAZR01063654">
    <property type="protein sequence ID" value="KKK59081.1"/>
    <property type="molecule type" value="Genomic_DNA"/>
</dbReference>
<sequence>VGESLEQIRSENEGRLTPGMVVRRARAARNVLHAEFEWDDKLAAAIQRDERARNIIRSIVVVSEDDDDSPTVRAFVSVIQDDDDDASYTHIEHAMSDKVLRKQVLDSAYRELKIWRKKYADLREFDKVFNAVDKMATV</sequence>
<proteinExistence type="predicted"/>
<dbReference type="AlphaFoldDB" id="A0A0F8ZGE3"/>